<reference evidence="7 8" key="1">
    <citation type="journal article" date="2024" name="Proc. Natl. Acad. Sci. U.S.A.">
        <title>The genetic regulatory architecture and epigenomic basis for age-related changes in rattlesnake venom.</title>
        <authorList>
            <person name="Hogan M.P."/>
            <person name="Holding M.L."/>
            <person name="Nystrom G.S."/>
            <person name="Colston T.J."/>
            <person name="Bartlett D.A."/>
            <person name="Mason A.J."/>
            <person name="Ellsworth S.A."/>
            <person name="Rautsaw R.M."/>
            <person name="Lawrence K.C."/>
            <person name="Strickland J.L."/>
            <person name="He B."/>
            <person name="Fraser P."/>
            <person name="Margres M.J."/>
            <person name="Gilbert D.M."/>
            <person name="Gibbs H.L."/>
            <person name="Parkinson C.L."/>
            <person name="Rokyta D.R."/>
        </authorList>
    </citation>
    <scope>NUCLEOTIDE SEQUENCE [LARGE SCALE GENOMIC DNA]</scope>
    <source>
        <strain evidence="7">DRR0105</strain>
    </source>
</reference>
<dbReference type="Proteomes" id="UP001474421">
    <property type="component" value="Unassembled WGS sequence"/>
</dbReference>
<dbReference type="EMBL" id="JAOTOJ010000003">
    <property type="protein sequence ID" value="KAK9403963.1"/>
    <property type="molecule type" value="Genomic_DNA"/>
</dbReference>
<proteinExistence type="inferred from homology"/>
<evidence type="ECO:0000256" key="4">
    <source>
        <dbReference type="ARBA" id="ARBA00022553"/>
    </source>
</evidence>
<evidence type="ECO:0000313" key="7">
    <source>
        <dbReference type="EMBL" id="KAK9403963.1"/>
    </source>
</evidence>
<sequence length="78" mass="8743">MHEKANKTSSMLKDHRPCVSFLQELGELRDEGTVFIYKSNHTLQTVSVNMNVIVCVASLLTCYCISSPETLSCEMSDK</sequence>
<comment type="subcellular location">
    <subcellularLocation>
        <location evidence="1">Cytoplasm</location>
        <location evidence="1">Cytoskeleton</location>
    </subcellularLocation>
</comment>
<dbReference type="GO" id="GO:0005856">
    <property type="term" value="C:cytoskeleton"/>
    <property type="evidence" value="ECO:0007669"/>
    <property type="project" value="UniProtKB-SubCell"/>
</dbReference>
<accession>A0AAW1BPR2</accession>
<protein>
    <submittedName>
        <fullName evidence="7">CKAP2: Cytoskeleton-associated protein 2</fullName>
    </submittedName>
</protein>
<keyword evidence="5" id="KW-0206">Cytoskeleton</keyword>
<comment type="similarity">
    <text evidence="2">Belongs to the CKAP2 family.</text>
</comment>
<evidence type="ECO:0000256" key="5">
    <source>
        <dbReference type="ARBA" id="ARBA00023212"/>
    </source>
</evidence>
<organism evidence="7 8">
    <name type="scientific">Crotalus adamanteus</name>
    <name type="common">Eastern diamondback rattlesnake</name>
    <dbReference type="NCBI Taxonomy" id="8729"/>
    <lineage>
        <taxon>Eukaryota</taxon>
        <taxon>Metazoa</taxon>
        <taxon>Chordata</taxon>
        <taxon>Craniata</taxon>
        <taxon>Vertebrata</taxon>
        <taxon>Euteleostomi</taxon>
        <taxon>Lepidosauria</taxon>
        <taxon>Squamata</taxon>
        <taxon>Bifurcata</taxon>
        <taxon>Unidentata</taxon>
        <taxon>Episquamata</taxon>
        <taxon>Toxicofera</taxon>
        <taxon>Serpentes</taxon>
        <taxon>Colubroidea</taxon>
        <taxon>Viperidae</taxon>
        <taxon>Crotalinae</taxon>
        <taxon>Crotalus</taxon>
    </lineage>
</organism>
<evidence type="ECO:0000313" key="8">
    <source>
        <dbReference type="Proteomes" id="UP001474421"/>
    </source>
</evidence>
<dbReference type="Pfam" id="PF15297">
    <property type="entry name" value="CKAP2_C"/>
    <property type="match status" value="1"/>
</dbReference>
<gene>
    <name evidence="7" type="ORF">NXF25_008790</name>
</gene>
<evidence type="ECO:0000256" key="2">
    <source>
        <dbReference type="ARBA" id="ARBA00009468"/>
    </source>
</evidence>
<keyword evidence="3" id="KW-0963">Cytoplasm</keyword>
<feature type="domain" description="Cytoskeleton-associated protein 2 C-terminal" evidence="6">
    <location>
        <begin position="2"/>
        <end position="43"/>
    </location>
</feature>
<evidence type="ECO:0000256" key="1">
    <source>
        <dbReference type="ARBA" id="ARBA00004245"/>
    </source>
</evidence>
<keyword evidence="8" id="KW-1185">Reference proteome</keyword>
<evidence type="ECO:0000256" key="3">
    <source>
        <dbReference type="ARBA" id="ARBA00022490"/>
    </source>
</evidence>
<keyword evidence="4" id="KW-0597">Phosphoprotein</keyword>
<dbReference type="AlphaFoldDB" id="A0AAW1BPR2"/>
<evidence type="ECO:0000259" key="6">
    <source>
        <dbReference type="Pfam" id="PF15297"/>
    </source>
</evidence>
<dbReference type="InterPro" id="IPR029197">
    <property type="entry name" value="CKAP2_C"/>
</dbReference>
<name>A0AAW1BPR2_CROAD</name>
<comment type="caution">
    <text evidence="7">The sequence shown here is derived from an EMBL/GenBank/DDBJ whole genome shotgun (WGS) entry which is preliminary data.</text>
</comment>